<comment type="subcellular location">
    <subcellularLocation>
        <location evidence="9">Cytoplasm</location>
    </subcellularLocation>
</comment>
<dbReference type="GO" id="GO:0005737">
    <property type="term" value="C:cytoplasm"/>
    <property type="evidence" value="ECO:0007669"/>
    <property type="project" value="UniProtKB-SubCell"/>
</dbReference>
<name>A0A5C5VL50_9BACT</name>
<evidence type="ECO:0000313" key="13">
    <source>
        <dbReference type="Proteomes" id="UP000318878"/>
    </source>
</evidence>
<evidence type="ECO:0000256" key="1">
    <source>
        <dbReference type="ARBA" id="ARBA00004967"/>
    </source>
</evidence>
<keyword evidence="7 9" id="KW-0547">Nucleotide-binding</keyword>
<dbReference type="Gene3D" id="3.90.1260.10">
    <property type="entry name" value="Argininosuccinate synthetase, chain A, domain 2"/>
    <property type="match status" value="1"/>
</dbReference>
<evidence type="ECO:0000313" key="12">
    <source>
        <dbReference type="EMBL" id="TWT39298.1"/>
    </source>
</evidence>
<evidence type="ECO:0000256" key="7">
    <source>
        <dbReference type="ARBA" id="ARBA00022741"/>
    </source>
</evidence>
<feature type="domain" description="Arginosuccinate synthase C-terminal" evidence="11">
    <location>
        <begin position="177"/>
        <end position="395"/>
    </location>
</feature>
<proteinExistence type="inferred from homology"/>
<dbReference type="FunFam" id="3.90.1260.10:FF:000007">
    <property type="entry name" value="Argininosuccinate synthase"/>
    <property type="match status" value="1"/>
</dbReference>
<dbReference type="Pfam" id="PF20979">
    <property type="entry name" value="Arginosuc_syn_C"/>
    <property type="match status" value="1"/>
</dbReference>
<evidence type="ECO:0000256" key="4">
    <source>
        <dbReference type="ARBA" id="ARBA00022571"/>
    </source>
</evidence>
<feature type="binding site" evidence="9">
    <location>
        <position position="121"/>
    </location>
    <ligand>
        <name>L-aspartate</name>
        <dbReference type="ChEBI" id="CHEBI:29991"/>
    </ligand>
</feature>
<comment type="similarity">
    <text evidence="9">Belongs to the argininosuccinate synthase family. Type 1 subfamily.</text>
</comment>
<protein>
    <recommendedName>
        <fullName evidence="3 9">Argininosuccinate synthase</fullName>
        <ecNumber evidence="3 9">6.3.4.5</ecNumber>
    </recommendedName>
    <alternativeName>
        <fullName evidence="9">Citrulline--aspartate ligase</fullName>
    </alternativeName>
</protein>
<accession>A0A5C5VL50</accession>
<keyword evidence="5 9" id="KW-0436">Ligase</keyword>
<feature type="binding site" evidence="9">
    <location>
        <begin position="7"/>
        <end position="15"/>
    </location>
    <ligand>
        <name>ATP</name>
        <dbReference type="ChEBI" id="CHEBI:30616"/>
    </ligand>
</feature>
<dbReference type="Gene3D" id="3.40.50.620">
    <property type="entry name" value="HUPs"/>
    <property type="match status" value="1"/>
</dbReference>
<dbReference type="InterPro" id="IPR023434">
    <property type="entry name" value="Arginosuc_synth_type_1_subfam"/>
</dbReference>
<feature type="binding site" evidence="9">
    <location>
        <position position="85"/>
    </location>
    <ligand>
        <name>L-citrulline</name>
        <dbReference type="ChEBI" id="CHEBI:57743"/>
    </ligand>
</feature>
<feature type="binding site" evidence="9">
    <location>
        <position position="90"/>
    </location>
    <ligand>
        <name>L-citrulline</name>
        <dbReference type="ChEBI" id="CHEBI:57743"/>
    </ligand>
</feature>
<evidence type="ECO:0000256" key="8">
    <source>
        <dbReference type="ARBA" id="ARBA00022840"/>
    </source>
</evidence>
<dbReference type="Proteomes" id="UP000318878">
    <property type="component" value="Unassembled WGS sequence"/>
</dbReference>
<dbReference type="CDD" id="cd01999">
    <property type="entry name" value="ASS"/>
    <property type="match status" value="1"/>
</dbReference>
<dbReference type="InterPro" id="IPR001518">
    <property type="entry name" value="Arginosuc_synth"/>
</dbReference>
<dbReference type="InterPro" id="IPR024074">
    <property type="entry name" value="AS_cat/multimer_dom_body"/>
</dbReference>
<keyword evidence="8 9" id="KW-0067">ATP-binding</keyword>
<dbReference type="GO" id="GO:0005524">
    <property type="term" value="F:ATP binding"/>
    <property type="evidence" value="ECO:0007669"/>
    <property type="project" value="UniProtKB-UniRule"/>
</dbReference>
<dbReference type="GO" id="GO:0006526">
    <property type="term" value="P:L-arginine biosynthetic process"/>
    <property type="evidence" value="ECO:0007669"/>
    <property type="project" value="UniProtKB-UniRule"/>
</dbReference>
<dbReference type="EMBL" id="SJPF01000001">
    <property type="protein sequence ID" value="TWT39298.1"/>
    <property type="molecule type" value="Genomic_DNA"/>
</dbReference>
<feature type="binding site" evidence="9">
    <location>
        <position position="121"/>
    </location>
    <ligand>
        <name>L-citrulline</name>
        <dbReference type="ChEBI" id="CHEBI:57743"/>
    </ligand>
</feature>
<comment type="subunit">
    <text evidence="2 9">Homotetramer.</text>
</comment>
<comment type="catalytic activity">
    <reaction evidence="9">
        <text>L-citrulline + L-aspartate + ATP = 2-(N(omega)-L-arginino)succinate + AMP + diphosphate + H(+)</text>
        <dbReference type="Rhea" id="RHEA:10932"/>
        <dbReference type="ChEBI" id="CHEBI:15378"/>
        <dbReference type="ChEBI" id="CHEBI:29991"/>
        <dbReference type="ChEBI" id="CHEBI:30616"/>
        <dbReference type="ChEBI" id="CHEBI:33019"/>
        <dbReference type="ChEBI" id="CHEBI:57472"/>
        <dbReference type="ChEBI" id="CHEBI:57743"/>
        <dbReference type="ChEBI" id="CHEBI:456215"/>
        <dbReference type="EC" id="6.3.4.5"/>
    </reaction>
</comment>
<reference evidence="12 13" key="1">
    <citation type="submission" date="2019-02" db="EMBL/GenBank/DDBJ databases">
        <title>Deep-cultivation of Planctomycetes and their phenomic and genomic characterization uncovers novel biology.</title>
        <authorList>
            <person name="Wiegand S."/>
            <person name="Jogler M."/>
            <person name="Boedeker C."/>
            <person name="Pinto D."/>
            <person name="Vollmers J."/>
            <person name="Rivas-Marin E."/>
            <person name="Kohn T."/>
            <person name="Peeters S.H."/>
            <person name="Heuer A."/>
            <person name="Rast P."/>
            <person name="Oberbeckmann S."/>
            <person name="Bunk B."/>
            <person name="Jeske O."/>
            <person name="Meyerdierks A."/>
            <person name="Storesund J.E."/>
            <person name="Kallscheuer N."/>
            <person name="Luecker S."/>
            <person name="Lage O.M."/>
            <person name="Pohl T."/>
            <person name="Merkel B.J."/>
            <person name="Hornburger P."/>
            <person name="Mueller R.-W."/>
            <person name="Bruemmer F."/>
            <person name="Labrenz M."/>
            <person name="Spormann A.M."/>
            <person name="Op Den Camp H."/>
            <person name="Overmann J."/>
            <person name="Amann R."/>
            <person name="Jetten M.S.M."/>
            <person name="Mascher T."/>
            <person name="Medema M.H."/>
            <person name="Devos D.P."/>
            <person name="Kaster A.-K."/>
            <person name="Ovreas L."/>
            <person name="Rohde M."/>
            <person name="Galperin M.Y."/>
            <person name="Jogler C."/>
        </authorList>
    </citation>
    <scope>NUCLEOTIDE SEQUENCE [LARGE SCALE GENOMIC DNA]</scope>
    <source>
        <strain evidence="12 13">Enr8</strain>
    </source>
</reference>
<feature type="binding site" evidence="9">
    <location>
        <position position="264"/>
    </location>
    <ligand>
        <name>L-citrulline</name>
        <dbReference type="ChEBI" id="CHEBI:57743"/>
    </ligand>
</feature>
<evidence type="ECO:0000259" key="10">
    <source>
        <dbReference type="Pfam" id="PF00764"/>
    </source>
</evidence>
<dbReference type="InterPro" id="IPR018223">
    <property type="entry name" value="Arginosuc_synth_CS"/>
</dbReference>
<feature type="binding site" evidence="9">
    <location>
        <position position="117"/>
    </location>
    <ligand>
        <name>L-aspartate</name>
        <dbReference type="ChEBI" id="CHEBI:29991"/>
    </ligand>
</feature>
<comment type="caution">
    <text evidence="12">The sequence shown here is derived from an EMBL/GenBank/DDBJ whole genome shotgun (WGS) entry which is preliminary data.</text>
</comment>
<dbReference type="GO" id="GO:0000050">
    <property type="term" value="P:urea cycle"/>
    <property type="evidence" value="ECO:0007669"/>
    <property type="project" value="TreeGrafter"/>
</dbReference>
<dbReference type="HAMAP" id="MF_00005">
    <property type="entry name" value="Arg_succ_synth_type1"/>
    <property type="match status" value="1"/>
</dbReference>
<feature type="binding site" evidence="9">
    <location>
        <position position="115"/>
    </location>
    <ligand>
        <name>ATP</name>
        <dbReference type="ChEBI" id="CHEBI:30616"/>
    </ligand>
</feature>
<evidence type="ECO:0000256" key="2">
    <source>
        <dbReference type="ARBA" id="ARBA00011881"/>
    </source>
</evidence>
<evidence type="ECO:0000259" key="11">
    <source>
        <dbReference type="Pfam" id="PF20979"/>
    </source>
</evidence>
<dbReference type="Pfam" id="PF00764">
    <property type="entry name" value="Arginosuc_synth"/>
    <property type="match status" value="1"/>
</dbReference>
<dbReference type="InterPro" id="IPR048268">
    <property type="entry name" value="Arginosuc_syn_C"/>
</dbReference>
<dbReference type="InterPro" id="IPR048267">
    <property type="entry name" value="Arginosuc_syn_N"/>
</dbReference>
<sequence length="404" mass="44594">MPSCVLAYSGGLDTSVILGWLQDEGYEVHAVYVDLGQPCEDRQAILEKAKTCGAKSARIVDGQEEMCRDFAFPIAQWQAKYESIYLLGTSIARPLISKICLQVAREVGADAYVHGATGKGNDQCRFQLAAEALDPSVKIIAPWRMEKFRQLFPGRNAMIKYCEEKNIPVKASIAKPYSSDENCLHISYEAGNLEDLMVNGVEAVDFGMTVSPQEAPDKIENVKLTFEQGVPVAINGEQLSPLQVVLKLNEIGGRNGVGRIDMVENRFVGMKSRGVYESPGMTVLYDAVLVLEQLTVDRDLIHLRDQLAPVVAEMVYYGFWYAPKMDALLAFGRETMKNVTGEVSLNLYKGNIMVDSRSSKNSLYDEGIATMEGGGSYDQTDAEGFLRIQGLPSRVQGRVTPRAY</sequence>
<keyword evidence="6 9" id="KW-0028">Amino-acid biosynthesis</keyword>
<keyword evidence="13" id="KW-1185">Reference proteome</keyword>
<feature type="binding site" evidence="9">
    <location>
        <position position="122"/>
    </location>
    <ligand>
        <name>L-aspartate</name>
        <dbReference type="ChEBI" id="CHEBI:29991"/>
    </ligand>
</feature>
<dbReference type="UniPathway" id="UPA00068">
    <property type="reaction ID" value="UER00113"/>
</dbReference>
<dbReference type="AlphaFoldDB" id="A0A5C5VL50"/>
<evidence type="ECO:0000256" key="5">
    <source>
        <dbReference type="ARBA" id="ARBA00022598"/>
    </source>
</evidence>
<dbReference type="SUPFAM" id="SSF69864">
    <property type="entry name" value="Argininosuccinate synthetase, C-terminal domain"/>
    <property type="match status" value="1"/>
</dbReference>
<dbReference type="PANTHER" id="PTHR11587">
    <property type="entry name" value="ARGININOSUCCINATE SYNTHASE"/>
    <property type="match status" value="1"/>
</dbReference>
<keyword evidence="4 9" id="KW-0055">Arginine biosynthesis</keyword>
<dbReference type="OrthoDB" id="9801641at2"/>
<dbReference type="InterPro" id="IPR014729">
    <property type="entry name" value="Rossmann-like_a/b/a_fold"/>
</dbReference>
<feature type="binding site" evidence="9">
    <location>
        <position position="276"/>
    </location>
    <ligand>
        <name>L-citrulline</name>
        <dbReference type="ChEBI" id="CHEBI:57743"/>
    </ligand>
</feature>
<dbReference type="GO" id="GO:0004055">
    <property type="term" value="F:argininosuccinate synthase activity"/>
    <property type="evidence" value="ECO:0007669"/>
    <property type="project" value="UniProtKB-UniRule"/>
</dbReference>
<dbReference type="PROSITE" id="PS00565">
    <property type="entry name" value="ARGININOSUCCIN_SYN_2"/>
    <property type="match status" value="1"/>
</dbReference>
<evidence type="ECO:0000256" key="6">
    <source>
        <dbReference type="ARBA" id="ARBA00022605"/>
    </source>
</evidence>
<dbReference type="EC" id="6.3.4.5" evidence="3 9"/>
<feature type="domain" description="Arginosuccinate synthase-like N-terminal" evidence="10">
    <location>
        <begin position="4"/>
        <end position="168"/>
    </location>
</feature>
<dbReference type="NCBIfam" id="TIGR00032">
    <property type="entry name" value="argG"/>
    <property type="match status" value="1"/>
</dbReference>
<dbReference type="PROSITE" id="PS00564">
    <property type="entry name" value="ARGININOSUCCIN_SYN_1"/>
    <property type="match status" value="1"/>
</dbReference>
<comment type="caution">
    <text evidence="9">Lacks conserved residue(s) required for the propagation of feature annotation.</text>
</comment>
<gene>
    <name evidence="9 12" type="primary">argG</name>
    <name evidence="12" type="ORF">Enr8_09960</name>
</gene>
<feature type="binding site" evidence="9">
    <location>
        <position position="125"/>
    </location>
    <ligand>
        <name>L-citrulline</name>
        <dbReference type="ChEBI" id="CHEBI:57743"/>
    </ligand>
</feature>
<dbReference type="RefSeq" id="WP_146429477.1">
    <property type="nucleotide sequence ID" value="NZ_SJPF01000001.1"/>
</dbReference>
<dbReference type="SUPFAM" id="SSF52402">
    <property type="entry name" value="Adenine nucleotide alpha hydrolases-like"/>
    <property type="match status" value="1"/>
</dbReference>
<evidence type="ECO:0000256" key="9">
    <source>
        <dbReference type="HAMAP-Rule" id="MF_00005"/>
    </source>
</evidence>
<dbReference type="NCBIfam" id="NF001770">
    <property type="entry name" value="PRK00509.1"/>
    <property type="match status" value="1"/>
</dbReference>
<evidence type="ECO:0000256" key="3">
    <source>
        <dbReference type="ARBA" id="ARBA00012286"/>
    </source>
</evidence>
<dbReference type="GO" id="GO:0000053">
    <property type="term" value="P:argininosuccinate metabolic process"/>
    <property type="evidence" value="ECO:0007669"/>
    <property type="project" value="TreeGrafter"/>
</dbReference>
<organism evidence="12 13">
    <name type="scientific">Blastopirellula retiformator</name>
    <dbReference type="NCBI Taxonomy" id="2527970"/>
    <lineage>
        <taxon>Bacteria</taxon>
        <taxon>Pseudomonadati</taxon>
        <taxon>Planctomycetota</taxon>
        <taxon>Planctomycetia</taxon>
        <taxon>Pirellulales</taxon>
        <taxon>Pirellulaceae</taxon>
        <taxon>Blastopirellula</taxon>
    </lineage>
</organism>
<comment type="pathway">
    <text evidence="1 9">Amino-acid biosynthesis; L-arginine biosynthesis; L-arginine from L-ornithine and carbamoyl phosphate: step 2/3.</text>
</comment>
<dbReference type="FunFam" id="3.40.50.620:FF:000019">
    <property type="entry name" value="Argininosuccinate synthase"/>
    <property type="match status" value="1"/>
</dbReference>
<feature type="binding site" evidence="9">
    <location>
        <position position="178"/>
    </location>
    <ligand>
        <name>L-citrulline</name>
        <dbReference type="ChEBI" id="CHEBI:57743"/>
    </ligand>
</feature>
<feature type="binding site" evidence="9">
    <location>
        <position position="187"/>
    </location>
    <ligand>
        <name>L-citrulline</name>
        <dbReference type="ChEBI" id="CHEBI:57743"/>
    </ligand>
</feature>
<dbReference type="PANTHER" id="PTHR11587:SF2">
    <property type="entry name" value="ARGININOSUCCINATE SYNTHASE"/>
    <property type="match status" value="1"/>
</dbReference>
<keyword evidence="9" id="KW-0963">Cytoplasm</keyword>